<dbReference type="OrthoDB" id="10344037at2759"/>
<accession>A0A8K1GKN8</accession>
<sequence length="108" mass="11551">MTSERESLGVLVTDEVLQIPCKQKENSAEGNADEIYESSPGTDVTPGLGPPQPTGFTLPVPQALLSEDQAEINPAKTNTVPQGQLWQLLGRAGERHQPEVEVSQKSSA</sequence>
<evidence type="ECO:0000313" key="3">
    <source>
        <dbReference type="Proteomes" id="UP000796761"/>
    </source>
</evidence>
<gene>
    <name evidence="2" type="ORF">HGM15179_006400</name>
</gene>
<reference evidence="2" key="1">
    <citation type="submission" date="2019-04" db="EMBL/GenBank/DDBJ databases">
        <title>Genome assembly of Zosterops borbonicus 15179.</title>
        <authorList>
            <person name="Leroy T."/>
            <person name="Anselmetti Y."/>
            <person name="Tilak M.-K."/>
            <person name="Nabholz B."/>
        </authorList>
    </citation>
    <scope>NUCLEOTIDE SEQUENCE</scope>
    <source>
        <strain evidence="2">HGM_15179</strain>
        <tissue evidence="2">Muscle</tissue>
    </source>
</reference>
<keyword evidence="3" id="KW-1185">Reference proteome</keyword>
<comment type="caution">
    <text evidence="2">The sequence shown here is derived from an EMBL/GenBank/DDBJ whole genome shotgun (WGS) entry which is preliminary data.</text>
</comment>
<evidence type="ECO:0000256" key="1">
    <source>
        <dbReference type="SAM" id="MobiDB-lite"/>
    </source>
</evidence>
<dbReference type="EMBL" id="SWJQ01000141">
    <property type="protein sequence ID" value="TRZ20736.1"/>
    <property type="molecule type" value="Genomic_DNA"/>
</dbReference>
<dbReference type="AlphaFoldDB" id="A0A8K1GKN8"/>
<proteinExistence type="predicted"/>
<dbReference type="Proteomes" id="UP000796761">
    <property type="component" value="Unassembled WGS sequence"/>
</dbReference>
<name>A0A8K1GKN8_9PASS</name>
<feature type="region of interest" description="Disordered" evidence="1">
    <location>
        <begin position="23"/>
        <end position="56"/>
    </location>
</feature>
<protein>
    <submittedName>
        <fullName evidence="2">Uncharacterized protein</fullName>
    </submittedName>
</protein>
<evidence type="ECO:0000313" key="2">
    <source>
        <dbReference type="EMBL" id="TRZ20736.1"/>
    </source>
</evidence>
<organism evidence="2 3">
    <name type="scientific">Zosterops borbonicus</name>
    <dbReference type="NCBI Taxonomy" id="364589"/>
    <lineage>
        <taxon>Eukaryota</taxon>
        <taxon>Metazoa</taxon>
        <taxon>Chordata</taxon>
        <taxon>Craniata</taxon>
        <taxon>Vertebrata</taxon>
        <taxon>Euteleostomi</taxon>
        <taxon>Archelosauria</taxon>
        <taxon>Archosauria</taxon>
        <taxon>Dinosauria</taxon>
        <taxon>Saurischia</taxon>
        <taxon>Theropoda</taxon>
        <taxon>Coelurosauria</taxon>
        <taxon>Aves</taxon>
        <taxon>Neognathae</taxon>
        <taxon>Neoaves</taxon>
        <taxon>Telluraves</taxon>
        <taxon>Australaves</taxon>
        <taxon>Passeriformes</taxon>
        <taxon>Sylvioidea</taxon>
        <taxon>Zosteropidae</taxon>
        <taxon>Zosterops</taxon>
    </lineage>
</organism>